<feature type="transmembrane region" description="Helical" evidence="1">
    <location>
        <begin position="284"/>
        <end position="303"/>
    </location>
</feature>
<dbReference type="CDD" id="cd01949">
    <property type="entry name" value="GGDEF"/>
    <property type="match status" value="1"/>
</dbReference>
<keyword evidence="1" id="KW-0472">Membrane</keyword>
<feature type="transmembrane region" description="Helical" evidence="1">
    <location>
        <begin position="102"/>
        <end position="121"/>
    </location>
</feature>
<dbReference type="STRING" id="298654.FraEuI1c_6584"/>
<evidence type="ECO:0000313" key="4">
    <source>
        <dbReference type="Proteomes" id="UP000002484"/>
    </source>
</evidence>
<dbReference type="SMART" id="SM00267">
    <property type="entry name" value="GGDEF"/>
    <property type="match status" value="1"/>
</dbReference>
<dbReference type="Pfam" id="PF00990">
    <property type="entry name" value="GGDEF"/>
    <property type="match status" value="1"/>
</dbReference>
<dbReference type="HOGENOM" id="CLU_000445_129_3_11"/>
<dbReference type="PANTHER" id="PTHR46663:SF2">
    <property type="entry name" value="GGDEF DOMAIN-CONTAINING PROTEIN"/>
    <property type="match status" value="1"/>
</dbReference>
<feature type="domain" description="GGDEF" evidence="2">
    <location>
        <begin position="379"/>
        <end position="511"/>
    </location>
</feature>
<evidence type="ECO:0000313" key="3">
    <source>
        <dbReference type="EMBL" id="ADP84558.1"/>
    </source>
</evidence>
<organism evidence="3 4">
    <name type="scientific">Pseudofrankia inefficax (strain DSM 45817 / CECT 9037 / DDB 130130 / EuI1c)</name>
    <name type="common">Frankia inefficax</name>
    <dbReference type="NCBI Taxonomy" id="298654"/>
    <lineage>
        <taxon>Bacteria</taxon>
        <taxon>Bacillati</taxon>
        <taxon>Actinomycetota</taxon>
        <taxon>Actinomycetes</taxon>
        <taxon>Frankiales</taxon>
        <taxon>Frankiaceae</taxon>
        <taxon>Pseudofrankia</taxon>
    </lineage>
</organism>
<evidence type="ECO:0000259" key="2">
    <source>
        <dbReference type="PROSITE" id="PS50887"/>
    </source>
</evidence>
<feature type="transmembrane region" description="Helical" evidence="1">
    <location>
        <begin position="212"/>
        <end position="231"/>
    </location>
</feature>
<dbReference type="InterPro" id="IPR029787">
    <property type="entry name" value="Nucleotide_cyclase"/>
</dbReference>
<dbReference type="AlphaFoldDB" id="E3J9Q5"/>
<dbReference type="eggNOG" id="COG5001">
    <property type="taxonomic scope" value="Bacteria"/>
</dbReference>
<feature type="transmembrane region" description="Helical" evidence="1">
    <location>
        <begin position="177"/>
        <end position="200"/>
    </location>
</feature>
<dbReference type="SUPFAM" id="SSF55073">
    <property type="entry name" value="Nucleotide cyclase"/>
    <property type="match status" value="1"/>
</dbReference>
<dbReference type="EMBL" id="CP002299">
    <property type="protein sequence ID" value="ADP84558.1"/>
    <property type="molecule type" value="Genomic_DNA"/>
</dbReference>
<dbReference type="NCBIfam" id="TIGR00254">
    <property type="entry name" value="GGDEF"/>
    <property type="match status" value="1"/>
</dbReference>
<sequence length="523" mass="55658" precursor="true">MLGGRSKVRPSALSCAAFVLVLAVFGLFAPNAQSVLVAGAAAAVACAAAGLCMLWTGWRARGADRRWRVALGIATLPTVFVSAWHVRWIVDHQSTLPAYVPWPSTLFLAVVVVNLVGILLFPSDPLETETDERAVPWEGYHWYAITALDSLLLVDSMFLLTWATVLGSSLGTRHVNTAGIIANTGALVGDLILLAACLLLATFRQPRSGQALALLAAGMGAMAVSTASYLTITASGGHRSTPIVDVIATAGWLMLLLASLVPVPGSAPPERRSGSPRTLRLRMSLPYVALGTAGLLVVGQLIAKTPIDNAERAGLIGLLLLVIVRQMMIQSENTRLLKAVQISRRQLRYQAFHDPLTGLANRALFTERVRAALARRGSQPFALVYCDLDNFKQVNDTFGHAVGDALLRTTADRLRAGVRPVDTVARLGGDEFAILLDDRNEDPRRFCERLADAIRAPTLLADRLKPVGVSLGVVIADGDRPADPDALLHDADLAMYAAKRQAGGGLVVYQPGRPDRGCGAGGA</sequence>
<dbReference type="InterPro" id="IPR000160">
    <property type="entry name" value="GGDEF_dom"/>
</dbReference>
<feature type="transmembrane region" description="Helical" evidence="1">
    <location>
        <begin position="12"/>
        <end position="29"/>
    </location>
</feature>
<feature type="transmembrane region" description="Helical" evidence="1">
    <location>
        <begin position="35"/>
        <end position="57"/>
    </location>
</feature>
<name>E3J9Q5_PSEI1</name>
<accession>E3J9Q5</accession>
<dbReference type="PANTHER" id="PTHR46663">
    <property type="entry name" value="DIGUANYLATE CYCLASE DGCT-RELATED"/>
    <property type="match status" value="1"/>
</dbReference>
<proteinExistence type="predicted"/>
<dbReference type="InterPro" id="IPR052163">
    <property type="entry name" value="DGC-Regulatory_Protein"/>
</dbReference>
<feature type="transmembrane region" description="Helical" evidence="1">
    <location>
        <begin position="142"/>
        <end position="165"/>
    </location>
</feature>
<gene>
    <name evidence="3" type="ordered locus">FraEuI1c_6584</name>
</gene>
<evidence type="ECO:0000256" key="1">
    <source>
        <dbReference type="SAM" id="Phobius"/>
    </source>
</evidence>
<dbReference type="Proteomes" id="UP000002484">
    <property type="component" value="Chromosome"/>
</dbReference>
<reference evidence="3 4" key="1">
    <citation type="submission" date="2010-10" db="EMBL/GenBank/DDBJ databases">
        <title>Complete sequence of Frankia sp. EuI1c.</title>
        <authorList>
            <consortium name="US DOE Joint Genome Institute"/>
            <person name="Lucas S."/>
            <person name="Copeland A."/>
            <person name="Lapidus A."/>
            <person name="Cheng J.-F."/>
            <person name="Bruce D."/>
            <person name="Goodwin L."/>
            <person name="Pitluck S."/>
            <person name="Chertkov O."/>
            <person name="Detter J.C."/>
            <person name="Han C."/>
            <person name="Tapia R."/>
            <person name="Land M."/>
            <person name="Hauser L."/>
            <person name="Jeffries C."/>
            <person name="Kyrpides N."/>
            <person name="Ivanova N."/>
            <person name="Mikhailova N."/>
            <person name="Beauchemin N."/>
            <person name="Sen A."/>
            <person name="Sur S.A."/>
            <person name="Gtari M."/>
            <person name="Wall L."/>
            <person name="Tisa L."/>
            <person name="Woyke T."/>
        </authorList>
    </citation>
    <scope>NUCLEOTIDE SEQUENCE [LARGE SCALE GENOMIC DNA]</scope>
    <source>
        <strain evidence="4">DSM 45817 / CECT 9037 / EuI1c</strain>
    </source>
</reference>
<protein>
    <submittedName>
        <fullName evidence="3">Diguanylate cyclase</fullName>
    </submittedName>
</protein>
<dbReference type="PROSITE" id="PS50887">
    <property type="entry name" value="GGDEF"/>
    <property type="match status" value="1"/>
</dbReference>
<dbReference type="Gene3D" id="3.30.70.270">
    <property type="match status" value="1"/>
</dbReference>
<keyword evidence="4" id="KW-1185">Reference proteome</keyword>
<keyword evidence="1" id="KW-1133">Transmembrane helix</keyword>
<feature type="transmembrane region" description="Helical" evidence="1">
    <location>
        <begin position="243"/>
        <end position="263"/>
    </location>
</feature>
<dbReference type="InterPro" id="IPR043128">
    <property type="entry name" value="Rev_trsase/Diguanyl_cyclase"/>
</dbReference>
<dbReference type="InParanoid" id="E3J9Q5"/>
<feature type="transmembrane region" description="Helical" evidence="1">
    <location>
        <begin position="69"/>
        <end position="90"/>
    </location>
</feature>
<keyword evidence="1" id="KW-0812">Transmembrane</keyword>
<dbReference type="KEGG" id="fri:FraEuI1c_6584"/>